<sequence length="875" mass="97346">MKELNRLATIEYFRMAKLLPNQGTLLQNDVVKLIHDQVLSLCQSQYNFVNSLEIDGIICISVLDSKEQQVVKIHKTLTSVSGAAQPKKPAENVKSKIVAQYLERKTEPEKVPNNADNYQDDISSLDELLRQTTQNLFQFNKDNTVVKNKRKRKQPMKQSPKENETRNEIEIFFNDDKVKQSKESGMPESHEENGVRAPGVNPFIHPDAAPSQSMLVVNSAINETVDTDTKVVDKESKETDTIIAGNVTPVTPLVKVKDEPVDPDYDKSEHGQDSSESVTHLNIPEEKTRNEVQTGDSVSSYNSRLIDKIVTRNEGESADQKSDITDNNAAESNRLHSESPMVMVKVEKDDTHEFGNSHSNNDTGDEIDETDKTKFENEQQTIKDPYFASLFGLQSTSSGQVTSNTGVVPYKRTRRKKNNRATDENTWIEMVKNNVTKYQAALNRSGRSTSAVNIHKLSLNESASPSSTQISSPILSSTLSSPVHASRNSNIVSLLNTPPMVNASPMMTNTSLVSPRVGALKEQEMNNGRPKRSSSVPMETPAVPQRSKSLSPTPVVKIEVDDTHHDYGGERIVDQSGFEQQTSTSRESSIEKHFGKLESKYPALFNQLQVPQTSSSPSGGATGEQTDSLLNRLPFISFQEIFNTGSPGSLPKLSEAQTMELLQKARQCPPFPPRGSKKTKSRWNWKKRQVRDKIFASASDDVHTSGNKMAKKTGKSQSDSDNEWVPGALSDGSNSSQVYDQNLDTPSKSRPSRGKKPRYNFAEVDNSDIEMDDDTSIELVSAYCSKNCGTMFTNLQDLNNHEEYCKGEFSLFQALTGNGEKINIPLQSDTAAAPSSGVNEFKCEFCGLDFNQEYRLQYHKIKVHGVQAPKTKLFR</sequence>
<dbReference type="EMBL" id="CP111014">
    <property type="protein sequence ID" value="WAQ98452.1"/>
    <property type="molecule type" value="Genomic_DNA"/>
</dbReference>
<accession>A0ABY7DL97</accession>
<dbReference type="PROSITE" id="PS50157">
    <property type="entry name" value="ZINC_FINGER_C2H2_2"/>
    <property type="match status" value="1"/>
</dbReference>
<keyword evidence="1" id="KW-0863">Zinc-finger</keyword>
<dbReference type="InterPro" id="IPR013087">
    <property type="entry name" value="Znf_C2H2_type"/>
</dbReference>
<dbReference type="Proteomes" id="UP001164746">
    <property type="component" value="Chromosome 3"/>
</dbReference>
<feature type="region of interest" description="Disordered" evidence="2">
    <location>
        <begin position="461"/>
        <end position="482"/>
    </location>
</feature>
<feature type="compositionally biased region" description="Basic and acidic residues" evidence="2">
    <location>
        <begin position="159"/>
        <end position="182"/>
    </location>
</feature>
<dbReference type="PROSITE" id="PS00028">
    <property type="entry name" value="ZINC_FINGER_C2H2_1"/>
    <property type="match status" value="1"/>
</dbReference>
<evidence type="ECO:0000256" key="2">
    <source>
        <dbReference type="SAM" id="MobiDB-lite"/>
    </source>
</evidence>
<reference evidence="4" key="1">
    <citation type="submission" date="2022-11" db="EMBL/GenBank/DDBJ databases">
        <title>Centuries of genome instability and evolution in soft-shell clam transmissible cancer (bioRxiv).</title>
        <authorList>
            <person name="Hart S.F.M."/>
            <person name="Yonemitsu M.A."/>
            <person name="Giersch R.M."/>
            <person name="Beal B.F."/>
            <person name="Arriagada G."/>
            <person name="Davis B.W."/>
            <person name="Ostrander E.A."/>
            <person name="Goff S.P."/>
            <person name="Metzger M.J."/>
        </authorList>
    </citation>
    <scope>NUCLEOTIDE SEQUENCE</scope>
    <source>
        <strain evidence="4">MELC-2E11</strain>
        <tissue evidence="4">Siphon/mantle</tissue>
    </source>
</reference>
<dbReference type="Gene3D" id="3.30.160.60">
    <property type="entry name" value="Classic Zinc Finger"/>
    <property type="match status" value="1"/>
</dbReference>
<feature type="compositionally biased region" description="Basic residues" evidence="2">
    <location>
        <begin position="675"/>
        <end position="690"/>
    </location>
</feature>
<feature type="domain" description="C2H2-type" evidence="3">
    <location>
        <begin position="841"/>
        <end position="869"/>
    </location>
</feature>
<evidence type="ECO:0000256" key="1">
    <source>
        <dbReference type="PROSITE-ProRule" id="PRU00042"/>
    </source>
</evidence>
<gene>
    <name evidence="4" type="ORF">MAR_022825</name>
</gene>
<feature type="region of interest" description="Disordered" evidence="2">
    <location>
        <begin position="665"/>
        <end position="760"/>
    </location>
</feature>
<evidence type="ECO:0000313" key="5">
    <source>
        <dbReference type="Proteomes" id="UP001164746"/>
    </source>
</evidence>
<feature type="compositionally biased region" description="Low complexity" evidence="2">
    <location>
        <begin position="462"/>
        <end position="481"/>
    </location>
</feature>
<organism evidence="4 5">
    <name type="scientific">Mya arenaria</name>
    <name type="common">Soft-shell clam</name>
    <dbReference type="NCBI Taxonomy" id="6604"/>
    <lineage>
        <taxon>Eukaryota</taxon>
        <taxon>Metazoa</taxon>
        <taxon>Spiralia</taxon>
        <taxon>Lophotrochozoa</taxon>
        <taxon>Mollusca</taxon>
        <taxon>Bivalvia</taxon>
        <taxon>Autobranchia</taxon>
        <taxon>Heteroconchia</taxon>
        <taxon>Euheterodonta</taxon>
        <taxon>Imparidentia</taxon>
        <taxon>Neoheterodontei</taxon>
        <taxon>Myida</taxon>
        <taxon>Myoidea</taxon>
        <taxon>Myidae</taxon>
        <taxon>Mya</taxon>
    </lineage>
</organism>
<keyword evidence="5" id="KW-1185">Reference proteome</keyword>
<feature type="region of interest" description="Disordered" evidence="2">
    <location>
        <begin position="521"/>
        <end position="551"/>
    </location>
</feature>
<feature type="region of interest" description="Disordered" evidence="2">
    <location>
        <begin position="257"/>
        <end position="298"/>
    </location>
</feature>
<feature type="compositionally biased region" description="Basic and acidic residues" evidence="2">
    <location>
        <begin position="257"/>
        <end position="273"/>
    </location>
</feature>
<evidence type="ECO:0000259" key="3">
    <source>
        <dbReference type="PROSITE" id="PS50157"/>
    </source>
</evidence>
<name>A0ABY7DL97_MYAAR</name>
<feature type="compositionally biased region" description="Basic and acidic residues" evidence="2">
    <location>
        <begin position="311"/>
        <end position="324"/>
    </location>
</feature>
<proteinExistence type="predicted"/>
<keyword evidence="1" id="KW-0862">Zinc</keyword>
<protein>
    <recommendedName>
        <fullName evidence="3">C2H2-type domain-containing protein</fullName>
    </recommendedName>
</protein>
<feature type="region of interest" description="Disordered" evidence="2">
    <location>
        <begin position="311"/>
        <end position="338"/>
    </location>
</feature>
<evidence type="ECO:0000313" key="4">
    <source>
        <dbReference type="EMBL" id="WAQ98452.1"/>
    </source>
</evidence>
<feature type="compositionally biased region" description="Polar residues" evidence="2">
    <location>
        <begin position="731"/>
        <end position="749"/>
    </location>
</feature>
<feature type="region of interest" description="Disordered" evidence="2">
    <location>
        <begin position="146"/>
        <end position="200"/>
    </location>
</feature>
<keyword evidence="1" id="KW-0479">Metal-binding</keyword>